<dbReference type="KEGG" id="dpte:113794816"/>
<evidence type="ECO:0000313" key="1">
    <source>
        <dbReference type="Proteomes" id="UP000515146"/>
    </source>
</evidence>
<dbReference type="AlphaFoldDB" id="A0A6P6Y5T2"/>
<dbReference type="RefSeq" id="XP_027200758.1">
    <property type="nucleotide sequence ID" value="XM_027344957.1"/>
</dbReference>
<dbReference type="GeneID" id="113794816"/>
<gene>
    <name evidence="2" type="primary">LOC113794816</name>
</gene>
<evidence type="ECO:0000313" key="2">
    <source>
        <dbReference type="RefSeq" id="XP_027200758.1"/>
    </source>
</evidence>
<reference evidence="2" key="1">
    <citation type="submission" date="2025-08" db="UniProtKB">
        <authorList>
            <consortium name="RefSeq"/>
        </authorList>
    </citation>
    <scope>IDENTIFICATION</scope>
    <source>
        <strain evidence="2">Airmid</strain>
    </source>
</reference>
<sequence length="277" mass="31406">MSSSGMPFDESSPDSPVLPPKKKARKSSLTINLEESPMNWPVDSILQFVTETEAKIMPLDIEPDHKLKLHEYFEIGKRCLDTVKSLQNEIKYYCENGLINDDNIQFFIDGNLNQCLSFNNNETLISKMEDIIGKLLKSHSENIIAELKNHCVAPPPLSLSNEHAINMINPFIMLKGLNKDINLDSLPLLIFQHNPLIRKCLTNTYHEITSTNEETSNKAIKVIFQRANRRNHLINVGLKVDPLIRNVIMNDQNGKTFMNGGQIHTVDIPLNVSQCCN</sequence>
<dbReference type="OrthoDB" id="6437361at2759"/>
<keyword evidence="1" id="KW-1185">Reference proteome</keyword>
<accession>A0A6P6Y5T2</accession>
<proteinExistence type="predicted"/>
<dbReference type="InParanoid" id="A0A6P6Y5T2"/>
<dbReference type="Proteomes" id="UP000515146">
    <property type="component" value="Unplaced"/>
</dbReference>
<protein>
    <submittedName>
        <fullName evidence="2">Uncharacterized protein LOC113794816</fullName>
    </submittedName>
</protein>
<name>A0A6P6Y5T2_DERPT</name>
<organism evidence="1 2">
    <name type="scientific">Dermatophagoides pteronyssinus</name>
    <name type="common">European house dust mite</name>
    <dbReference type="NCBI Taxonomy" id="6956"/>
    <lineage>
        <taxon>Eukaryota</taxon>
        <taxon>Metazoa</taxon>
        <taxon>Ecdysozoa</taxon>
        <taxon>Arthropoda</taxon>
        <taxon>Chelicerata</taxon>
        <taxon>Arachnida</taxon>
        <taxon>Acari</taxon>
        <taxon>Acariformes</taxon>
        <taxon>Sarcoptiformes</taxon>
        <taxon>Astigmata</taxon>
        <taxon>Psoroptidia</taxon>
        <taxon>Analgoidea</taxon>
        <taxon>Pyroglyphidae</taxon>
        <taxon>Dermatophagoidinae</taxon>
        <taxon>Dermatophagoides</taxon>
    </lineage>
</organism>